<sequence>MAQQQIILADQLVTTKYQGIGRYVPAVYLQHFWKTVRLVVNANETIRFTMDKEITYTVDIFRSTLKLLVETFENPFITPATLKFIQPFLKIVGYQGNVDKVSSFFSKFLAQPWINILHIFHDVVNRVNVDHVGLLWWDFLHCVQQKKDVIKYPRFTKLIIADLMKKFPSIPWRLEEDYHSIKDDIPLVSVYTTGNVTVKGMLILDEFLTDDIRATPEYKEYEKVFVGVDVPTIQSQPVESTQGMNRTPSAHRTPTPTAIVAIVDDVVQKKKRKQVAGETSSPRKSLKVTIKQKKSSTTSIPPPSDDKERDEITEATLLL</sequence>
<reference evidence="2" key="2">
    <citation type="submission" date="2022-01" db="EMBL/GenBank/DDBJ databases">
        <authorList>
            <person name="Yamashiro T."/>
            <person name="Shiraishi A."/>
            <person name="Satake H."/>
            <person name="Nakayama K."/>
        </authorList>
    </citation>
    <scope>NUCLEOTIDE SEQUENCE</scope>
</reference>
<dbReference type="Proteomes" id="UP001151760">
    <property type="component" value="Unassembled WGS sequence"/>
</dbReference>
<organism evidence="2 3">
    <name type="scientific">Tanacetum coccineum</name>
    <dbReference type="NCBI Taxonomy" id="301880"/>
    <lineage>
        <taxon>Eukaryota</taxon>
        <taxon>Viridiplantae</taxon>
        <taxon>Streptophyta</taxon>
        <taxon>Embryophyta</taxon>
        <taxon>Tracheophyta</taxon>
        <taxon>Spermatophyta</taxon>
        <taxon>Magnoliopsida</taxon>
        <taxon>eudicotyledons</taxon>
        <taxon>Gunneridae</taxon>
        <taxon>Pentapetalae</taxon>
        <taxon>asterids</taxon>
        <taxon>campanulids</taxon>
        <taxon>Asterales</taxon>
        <taxon>Asteraceae</taxon>
        <taxon>Asteroideae</taxon>
        <taxon>Anthemideae</taxon>
        <taxon>Anthemidinae</taxon>
        <taxon>Tanacetum</taxon>
    </lineage>
</organism>
<proteinExistence type="predicted"/>
<dbReference type="EMBL" id="BQNB010016326">
    <property type="protein sequence ID" value="GJT50496.1"/>
    <property type="molecule type" value="Genomic_DNA"/>
</dbReference>
<evidence type="ECO:0000313" key="2">
    <source>
        <dbReference type="EMBL" id="GJT50496.1"/>
    </source>
</evidence>
<gene>
    <name evidence="2" type="ORF">Tco_0976653</name>
</gene>
<feature type="region of interest" description="Disordered" evidence="1">
    <location>
        <begin position="273"/>
        <end position="319"/>
    </location>
</feature>
<evidence type="ECO:0000256" key="1">
    <source>
        <dbReference type="SAM" id="MobiDB-lite"/>
    </source>
</evidence>
<protein>
    <submittedName>
        <fullName evidence="2">Uncharacterized protein</fullName>
    </submittedName>
</protein>
<feature type="compositionally biased region" description="Basic residues" evidence="1">
    <location>
        <begin position="284"/>
        <end position="294"/>
    </location>
</feature>
<keyword evidence="3" id="KW-1185">Reference proteome</keyword>
<evidence type="ECO:0000313" key="3">
    <source>
        <dbReference type="Proteomes" id="UP001151760"/>
    </source>
</evidence>
<comment type="caution">
    <text evidence="2">The sequence shown here is derived from an EMBL/GenBank/DDBJ whole genome shotgun (WGS) entry which is preliminary data.</text>
</comment>
<name>A0ABQ5EHW7_9ASTR</name>
<accession>A0ABQ5EHW7</accession>
<reference evidence="2" key="1">
    <citation type="journal article" date="2022" name="Int. J. Mol. Sci.">
        <title>Draft Genome of Tanacetum Coccineum: Genomic Comparison of Closely Related Tanacetum-Family Plants.</title>
        <authorList>
            <person name="Yamashiro T."/>
            <person name="Shiraishi A."/>
            <person name="Nakayama K."/>
            <person name="Satake H."/>
        </authorList>
    </citation>
    <scope>NUCLEOTIDE SEQUENCE</scope>
</reference>